<dbReference type="InterPro" id="IPR011009">
    <property type="entry name" value="Kinase-like_dom_sf"/>
</dbReference>
<dbReference type="GO" id="GO:0016301">
    <property type="term" value="F:kinase activity"/>
    <property type="evidence" value="ECO:0007669"/>
    <property type="project" value="UniProtKB-KW"/>
</dbReference>
<dbReference type="EMBL" id="KE145358">
    <property type="protein sequence ID" value="EPE33023.1"/>
    <property type="molecule type" value="Genomic_DNA"/>
</dbReference>
<keyword evidence="2" id="KW-0418">Kinase</keyword>
<proteinExistence type="predicted"/>
<dbReference type="SUPFAM" id="SSF56112">
    <property type="entry name" value="Protein kinase-like (PK-like)"/>
    <property type="match status" value="1"/>
</dbReference>
<dbReference type="STRING" id="1116229.S3E3K6"/>
<name>S3E3K6_GLAL2</name>
<dbReference type="HOGENOM" id="CLU_059226_0_0_1"/>
<dbReference type="Pfam" id="PF01636">
    <property type="entry name" value="APH"/>
    <property type="match status" value="1"/>
</dbReference>
<evidence type="ECO:0000313" key="3">
    <source>
        <dbReference type="Proteomes" id="UP000016922"/>
    </source>
</evidence>
<gene>
    <name evidence="2" type="ORF">GLAREA_06035</name>
</gene>
<dbReference type="eggNOG" id="ENOG502SJ8C">
    <property type="taxonomic scope" value="Eukaryota"/>
</dbReference>
<keyword evidence="3" id="KW-1185">Reference proteome</keyword>
<dbReference type="KEGG" id="glz:GLAREA_06035"/>
<dbReference type="Proteomes" id="UP000016922">
    <property type="component" value="Unassembled WGS sequence"/>
</dbReference>
<sequence length="377" mass="42124">MPDEFNMDRDLTWNGPPNPSDIQTQVQKILSQTPYACASLEKLSGGSANYVYRGILQNPLEDGAKTIVIKHTEGYVASSPNFKLSRLRGHYENTILTSLQSLPPISTPLLSISTPKIYPLPSTTNTQIFSDLPLSTDLKTYCLTHALTTPQATHIGHSLGLWLKSFHVWGADPAQKELREKIKESTEMRALKYQINYPTMIATIENFPDLLEGSRAVFEDVAKDIKARLDANEGELIHGDFWTGNIVLPNTPFQDTPSTPTPIYIVDWELTCLSLPFFDVGQMCAELYELKLFKNIDAGLTLISSFISGYGPVSRGFAFDVVIFVGNHLLCWGTRVAGWGTPEQIREVVVVGREMVVKGWEKDERFFGEGPWGSWFS</sequence>
<dbReference type="Gene3D" id="3.90.1200.10">
    <property type="match status" value="1"/>
</dbReference>
<dbReference type="InterPro" id="IPR002575">
    <property type="entry name" value="Aminoglycoside_PTrfase"/>
</dbReference>
<accession>S3E3K6</accession>
<protein>
    <submittedName>
        <fullName evidence="2">Protein kinase-like (PK-like)</fullName>
    </submittedName>
</protein>
<dbReference type="Gene3D" id="3.30.200.20">
    <property type="entry name" value="Phosphorylase Kinase, domain 1"/>
    <property type="match status" value="1"/>
</dbReference>
<evidence type="ECO:0000313" key="2">
    <source>
        <dbReference type="EMBL" id="EPE33023.1"/>
    </source>
</evidence>
<keyword evidence="2" id="KW-0808">Transferase</keyword>
<organism evidence="2 3">
    <name type="scientific">Glarea lozoyensis (strain ATCC 20868 / MF5171)</name>
    <dbReference type="NCBI Taxonomy" id="1116229"/>
    <lineage>
        <taxon>Eukaryota</taxon>
        <taxon>Fungi</taxon>
        <taxon>Dikarya</taxon>
        <taxon>Ascomycota</taxon>
        <taxon>Pezizomycotina</taxon>
        <taxon>Leotiomycetes</taxon>
        <taxon>Helotiales</taxon>
        <taxon>Helotiaceae</taxon>
        <taxon>Glarea</taxon>
    </lineage>
</organism>
<dbReference type="GeneID" id="19465089"/>
<dbReference type="AlphaFoldDB" id="S3E3K6"/>
<reference evidence="2 3" key="1">
    <citation type="journal article" date="2013" name="BMC Genomics">
        <title>Genomics-driven discovery of the pneumocandin biosynthetic gene cluster in the fungus Glarea lozoyensis.</title>
        <authorList>
            <person name="Chen L."/>
            <person name="Yue Q."/>
            <person name="Zhang X."/>
            <person name="Xiang M."/>
            <person name="Wang C."/>
            <person name="Li S."/>
            <person name="Che Y."/>
            <person name="Ortiz-Lopez F.J."/>
            <person name="Bills G.F."/>
            <person name="Liu X."/>
            <person name="An Z."/>
        </authorList>
    </citation>
    <scope>NUCLEOTIDE SEQUENCE [LARGE SCALE GENOMIC DNA]</scope>
    <source>
        <strain evidence="3">ATCC 20868 / MF5171</strain>
    </source>
</reference>
<evidence type="ECO:0000259" key="1">
    <source>
        <dbReference type="Pfam" id="PF01636"/>
    </source>
</evidence>
<dbReference type="RefSeq" id="XP_008079640.1">
    <property type="nucleotide sequence ID" value="XM_008081449.1"/>
</dbReference>
<feature type="domain" description="Aminoglycoside phosphotransferase" evidence="1">
    <location>
        <begin position="207"/>
        <end position="286"/>
    </location>
</feature>
<dbReference type="OrthoDB" id="25129at2759"/>
<dbReference type="OMA" id="GTANFIY"/>